<feature type="compositionally biased region" description="Basic and acidic residues" evidence="1">
    <location>
        <begin position="62"/>
        <end position="79"/>
    </location>
</feature>
<organism evidence="2 3">
    <name type="scientific">Triticum urartu</name>
    <name type="common">Red wild einkorn</name>
    <name type="synonym">Crithodium urartu</name>
    <dbReference type="NCBI Taxonomy" id="4572"/>
    <lineage>
        <taxon>Eukaryota</taxon>
        <taxon>Viridiplantae</taxon>
        <taxon>Streptophyta</taxon>
        <taxon>Embryophyta</taxon>
        <taxon>Tracheophyta</taxon>
        <taxon>Spermatophyta</taxon>
        <taxon>Magnoliopsida</taxon>
        <taxon>Liliopsida</taxon>
        <taxon>Poales</taxon>
        <taxon>Poaceae</taxon>
        <taxon>BOP clade</taxon>
        <taxon>Pooideae</taxon>
        <taxon>Triticodae</taxon>
        <taxon>Triticeae</taxon>
        <taxon>Triticinae</taxon>
        <taxon>Triticum</taxon>
    </lineage>
</organism>
<protein>
    <submittedName>
        <fullName evidence="2">Uncharacterized protein</fullName>
    </submittedName>
</protein>
<evidence type="ECO:0000313" key="2">
    <source>
        <dbReference type="EnsemblPlants" id="TuG1812G0700003101.01.T01.cds437802"/>
    </source>
</evidence>
<feature type="region of interest" description="Disordered" evidence="1">
    <location>
        <begin position="1"/>
        <end position="79"/>
    </location>
</feature>
<proteinExistence type="predicted"/>
<dbReference type="Proteomes" id="UP000015106">
    <property type="component" value="Chromosome 7"/>
</dbReference>
<accession>A0A8R7R4J5</accession>
<reference evidence="2" key="2">
    <citation type="submission" date="2018-03" db="EMBL/GenBank/DDBJ databases">
        <title>The Triticum urartu genome reveals the dynamic nature of wheat genome evolution.</title>
        <authorList>
            <person name="Ling H."/>
            <person name="Ma B."/>
            <person name="Shi X."/>
            <person name="Liu H."/>
            <person name="Dong L."/>
            <person name="Sun H."/>
            <person name="Cao Y."/>
            <person name="Gao Q."/>
            <person name="Zheng S."/>
            <person name="Li Y."/>
            <person name="Yu Y."/>
            <person name="Du H."/>
            <person name="Qi M."/>
            <person name="Li Y."/>
            <person name="Yu H."/>
            <person name="Cui Y."/>
            <person name="Wang N."/>
            <person name="Chen C."/>
            <person name="Wu H."/>
            <person name="Zhao Y."/>
            <person name="Zhang J."/>
            <person name="Li Y."/>
            <person name="Zhou W."/>
            <person name="Zhang B."/>
            <person name="Hu W."/>
            <person name="Eijk M."/>
            <person name="Tang J."/>
            <person name="Witsenboer H."/>
            <person name="Zhao S."/>
            <person name="Li Z."/>
            <person name="Zhang A."/>
            <person name="Wang D."/>
            <person name="Liang C."/>
        </authorList>
    </citation>
    <scope>NUCLEOTIDE SEQUENCE [LARGE SCALE GENOMIC DNA]</scope>
    <source>
        <strain evidence="2">cv. G1812</strain>
    </source>
</reference>
<dbReference type="EnsemblPlants" id="TuG1812G0700003101.01.T01">
    <property type="protein sequence ID" value="TuG1812G0700003101.01.T01.cds437802"/>
    <property type="gene ID" value="TuG1812G0700003101.01"/>
</dbReference>
<evidence type="ECO:0000256" key="1">
    <source>
        <dbReference type="SAM" id="MobiDB-lite"/>
    </source>
</evidence>
<sequence length="79" mass="8555">SRHHCNGNNLAEDARRRISPPGAAETTATTRRSSERSSARLSVAQPHHAVEMALRSSPSNGDNRRRPDAQHCADLDATA</sequence>
<keyword evidence="3" id="KW-1185">Reference proteome</keyword>
<dbReference type="Gramene" id="TuG1812G0700003101.01.T01">
    <property type="protein sequence ID" value="TuG1812G0700003101.01.T01.cds437802"/>
    <property type="gene ID" value="TuG1812G0700003101.01"/>
</dbReference>
<name>A0A8R7R4J5_TRIUA</name>
<reference evidence="3" key="1">
    <citation type="journal article" date="2013" name="Nature">
        <title>Draft genome of the wheat A-genome progenitor Triticum urartu.</title>
        <authorList>
            <person name="Ling H.Q."/>
            <person name="Zhao S."/>
            <person name="Liu D."/>
            <person name="Wang J."/>
            <person name="Sun H."/>
            <person name="Zhang C."/>
            <person name="Fan H."/>
            <person name="Li D."/>
            <person name="Dong L."/>
            <person name="Tao Y."/>
            <person name="Gao C."/>
            <person name="Wu H."/>
            <person name="Li Y."/>
            <person name="Cui Y."/>
            <person name="Guo X."/>
            <person name="Zheng S."/>
            <person name="Wang B."/>
            <person name="Yu K."/>
            <person name="Liang Q."/>
            <person name="Yang W."/>
            <person name="Lou X."/>
            <person name="Chen J."/>
            <person name="Feng M."/>
            <person name="Jian J."/>
            <person name="Zhang X."/>
            <person name="Luo G."/>
            <person name="Jiang Y."/>
            <person name="Liu J."/>
            <person name="Wang Z."/>
            <person name="Sha Y."/>
            <person name="Zhang B."/>
            <person name="Wu H."/>
            <person name="Tang D."/>
            <person name="Shen Q."/>
            <person name="Xue P."/>
            <person name="Zou S."/>
            <person name="Wang X."/>
            <person name="Liu X."/>
            <person name="Wang F."/>
            <person name="Yang Y."/>
            <person name="An X."/>
            <person name="Dong Z."/>
            <person name="Zhang K."/>
            <person name="Zhang X."/>
            <person name="Luo M.C."/>
            <person name="Dvorak J."/>
            <person name="Tong Y."/>
            <person name="Wang J."/>
            <person name="Yang H."/>
            <person name="Li Z."/>
            <person name="Wang D."/>
            <person name="Zhang A."/>
            <person name="Wang J."/>
        </authorList>
    </citation>
    <scope>NUCLEOTIDE SEQUENCE</scope>
    <source>
        <strain evidence="3">cv. G1812</strain>
    </source>
</reference>
<dbReference type="AlphaFoldDB" id="A0A8R7R4J5"/>
<reference evidence="2" key="3">
    <citation type="submission" date="2022-06" db="UniProtKB">
        <authorList>
            <consortium name="EnsemblPlants"/>
        </authorList>
    </citation>
    <scope>IDENTIFICATION</scope>
</reference>
<evidence type="ECO:0000313" key="3">
    <source>
        <dbReference type="Proteomes" id="UP000015106"/>
    </source>
</evidence>